<dbReference type="InterPro" id="IPR044665">
    <property type="entry name" value="E_coli_cyclophilin_A-like"/>
</dbReference>
<sequence>MKLISKISTALLAVSALVSASANATIVEFVTSQGNIRVNLHDQSTPKTVDNFLEYVNDGDYQDSVIHRVESNFVVQGGGATYSDGFDHESIESNGAVENEPVWSNAKGTIAMAKVAGNPNSATSQWFFNLADNSANLDVQNGGFTVFGQVFEEDMAVLEAIEELSRCGSTPMVDYSAEQCATGEDAGYDNFVIVYRIDIIDSTTVTDADLVKVPNTLIQIPDEDDDNDSDSSGGGSLFWLPLIALLAIIRRTQK</sequence>
<proteinExistence type="inferred from homology"/>
<dbReference type="AlphaFoldDB" id="A0A7Y0LCB0"/>
<keyword evidence="2 3" id="KW-0413">Isomerase</keyword>
<dbReference type="SUPFAM" id="SSF50891">
    <property type="entry name" value="Cyclophilin-like"/>
    <property type="match status" value="1"/>
</dbReference>
<dbReference type="Proteomes" id="UP000568664">
    <property type="component" value="Unassembled WGS sequence"/>
</dbReference>
<dbReference type="PANTHER" id="PTHR43246">
    <property type="entry name" value="PEPTIDYL-PROLYL CIS-TRANS ISOMERASE CYP38, CHLOROPLASTIC"/>
    <property type="match status" value="1"/>
</dbReference>
<keyword evidence="3" id="KW-0732">Signal</keyword>
<dbReference type="PROSITE" id="PS50072">
    <property type="entry name" value="CSA_PPIASE_2"/>
    <property type="match status" value="1"/>
</dbReference>
<evidence type="ECO:0000256" key="2">
    <source>
        <dbReference type="ARBA" id="ARBA00023235"/>
    </source>
</evidence>
<evidence type="ECO:0000256" key="3">
    <source>
        <dbReference type="RuleBase" id="RU363019"/>
    </source>
</evidence>
<dbReference type="EC" id="5.2.1.8" evidence="3"/>
<name>A0A7Y0LCB0_9GAMM</name>
<keyword evidence="1 3" id="KW-0697">Rotamase</keyword>
<gene>
    <name evidence="5" type="ORF">HII17_02695</name>
</gene>
<evidence type="ECO:0000313" key="5">
    <source>
        <dbReference type="EMBL" id="NMP30460.1"/>
    </source>
</evidence>
<reference evidence="5 6" key="1">
    <citation type="submission" date="2020-04" db="EMBL/GenBank/DDBJ databases">
        <title>Thalassotalea sp. M1531, isolated from the surface of marine red alga.</title>
        <authorList>
            <person name="Pang L."/>
            <person name="Lu D.-C."/>
        </authorList>
    </citation>
    <scope>NUCLEOTIDE SEQUENCE [LARGE SCALE GENOMIC DNA]</scope>
    <source>
        <strain evidence="5 6">M1531</strain>
    </source>
</reference>
<dbReference type="Gene3D" id="2.40.100.10">
    <property type="entry name" value="Cyclophilin-like"/>
    <property type="match status" value="1"/>
</dbReference>
<keyword evidence="6" id="KW-1185">Reference proteome</keyword>
<dbReference type="GO" id="GO:0003755">
    <property type="term" value="F:peptidyl-prolyl cis-trans isomerase activity"/>
    <property type="evidence" value="ECO:0007669"/>
    <property type="project" value="UniProtKB-UniRule"/>
</dbReference>
<feature type="chain" id="PRO_5031607443" description="Peptidyl-prolyl cis-trans isomerase" evidence="3">
    <location>
        <begin position="25"/>
        <end position="254"/>
    </location>
</feature>
<evidence type="ECO:0000259" key="4">
    <source>
        <dbReference type="PROSITE" id="PS50072"/>
    </source>
</evidence>
<comment type="catalytic activity">
    <reaction evidence="3">
        <text>[protein]-peptidylproline (omega=180) = [protein]-peptidylproline (omega=0)</text>
        <dbReference type="Rhea" id="RHEA:16237"/>
        <dbReference type="Rhea" id="RHEA-COMP:10747"/>
        <dbReference type="Rhea" id="RHEA-COMP:10748"/>
        <dbReference type="ChEBI" id="CHEBI:83833"/>
        <dbReference type="ChEBI" id="CHEBI:83834"/>
        <dbReference type="EC" id="5.2.1.8"/>
    </reaction>
</comment>
<feature type="domain" description="PPIase cyclophilin-type" evidence="4">
    <location>
        <begin position="34"/>
        <end position="182"/>
    </location>
</feature>
<evidence type="ECO:0000313" key="6">
    <source>
        <dbReference type="Proteomes" id="UP000568664"/>
    </source>
</evidence>
<accession>A0A7Y0LCB0</accession>
<feature type="signal peptide" evidence="3">
    <location>
        <begin position="1"/>
        <end position="24"/>
    </location>
</feature>
<dbReference type="EMBL" id="JABBXH010000001">
    <property type="protein sequence ID" value="NMP30460.1"/>
    <property type="molecule type" value="Genomic_DNA"/>
</dbReference>
<comment type="caution">
    <text evidence="5">The sequence shown here is derived from an EMBL/GenBank/DDBJ whole genome shotgun (WGS) entry which is preliminary data.</text>
</comment>
<dbReference type="RefSeq" id="WP_169073765.1">
    <property type="nucleotide sequence ID" value="NZ_JABBXH010000001.1"/>
</dbReference>
<dbReference type="InterPro" id="IPR029000">
    <property type="entry name" value="Cyclophilin-like_dom_sf"/>
</dbReference>
<dbReference type="Pfam" id="PF00160">
    <property type="entry name" value="Pro_isomerase"/>
    <property type="match status" value="1"/>
</dbReference>
<dbReference type="InterPro" id="IPR002130">
    <property type="entry name" value="Cyclophilin-type_PPIase_dom"/>
</dbReference>
<comment type="function">
    <text evidence="3">PPIases accelerate the folding of proteins. It catalyzes the cis-trans isomerization of proline imidic peptide bonds in oligopeptides.</text>
</comment>
<protein>
    <recommendedName>
        <fullName evidence="3">Peptidyl-prolyl cis-trans isomerase</fullName>
        <shortName evidence="3">PPIase</shortName>
        <ecNumber evidence="3">5.2.1.8</ecNumber>
    </recommendedName>
</protein>
<evidence type="ECO:0000256" key="1">
    <source>
        <dbReference type="ARBA" id="ARBA00023110"/>
    </source>
</evidence>
<dbReference type="PRINTS" id="PR00153">
    <property type="entry name" value="CSAPPISMRASE"/>
</dbReference>
<organism evidence="5 6">
    <name type="scientific">Thalassotalea algicola</name>
    <dbReference type="NCBI Taxonomy" id="2716224"/>
    <lineage>
        <taxon>Bacteria</taxon>
        <taxon>Pseudomonadati</taxon>
        <taxon>Pseudomonadota</taxon>
        <taxon>Gammaproteobacteria</taxon>
        <taxon>Alteromonadales</taxon>
        <taxon>Colwelliaceae</taxon>
        <taxon>Thalassotalea</taxon>
    </lineage>
</organism>
<comment type="similarity">
    <text evidence="3">Belongs to the cyclophilin-type PPIase family.</text>
</comment>